<name>A0ABV0TT17_9TELE</name>
<dbReference type="Proteomes" id="UP001482620">
    <property type="component" value="Unassembled WGS sequence"/>
</dbReference>
<protein>
    <submittedName>
        <fullName evidence="1">Uncharacterized protein</fullName>
    </submittedName>
</protein>
<evidence type="ECO:0000313" key="1">
    <source>
        <dbReference type="EMBL" id="MEQ2234758.1"/>
    </source>
</evidence>
<accession>A0ABV0TT17</accession>
<keyword evidence="2" id="KW-1185">Reference proteome</keyword>
<comment type="caution">
    <text evidence="1">The sequence shown here is derived from an EMBL/GenBank/DDBJ whole genome shotgun (WGS) entry which is preliminary data.</text>
</comment>
<evidence type="ECO:0000313" key="2">
    <source>
        <dbReference type="Proteomes" id="UP001482620"/>
    </source>
</evidence>
<sequence>MWCGRFPLYLDSDIQHLLLQLVNFGLFTLDSQAPPSVWTQTCCGLFLLDKHSGLPDSQALWYDSPGVFLPCNQKNP</sequence>
<reference evidence="1 2" key="1">
    <citation type="submission" date="2021-06" db="EMBL/GenBank/DDBJ databases">
        <authorList>
            <person name="Palmer J.M."/>
        </authorList>
    </citation>
    <scope>NUCLEOTIDE SEQUENCE [LARGE SCALE GENOMIC DNA]</scope>
    <source>
        <strain evidence="2">if_2019</strain>
        <tissue evidence="1">Muscle</tissue>
    </source>
</reference>
<gene>
    <name evidence="1" type="ORF">ILYODFUR_034686</name>
</gene>
<dbReference type="EMBL" id="JAHRIQ010041085">
    <property type="protein sequence ID" value="MEQ2234758.1"/>
    <property type="molecule type" value="Genomic_DNA"/>
</dbReference>
<organism evidence="1 2">
    <name type="scientific">Ilyodon furcidens</name>
    <name type="common">goldbreast splitfin</name>
    <dbReference type="NCBI Taxonomy" id="33524"/>
    <lineage>
        <taxon>Eukaryota</taxon>
        <taxon>Metazoa</taxon>
        <taxon>Chordata</taxon>
        <taxon>Craniata</taxon>
        <taxon>Vertebrata</taxon>
        <taxon>Euteleostomi</taxon>
        <taxon>Actinopterygii</taxon>
        <taxon>Neopterygii</taxon>
        <taxon>Teleostei</taxon>
        <taxon>Neoteleostei</taxon>
        <taxon>Acanthomorphata</taxon>
        <taxon>Ovalentaria</taxon>
        <taxon>Atherinomorphae</taxon>
        <taxon>Cyprinodontiformes</taxon>
        <taxon>Goodeidae</taxon>
        <taxon>Ilyodon</taxon>
    </lineage>
</organism>
<proteinExistence type="predicted"/>